<comment type="caution">
    <text evidence="6">The sequence shown here is derived from an EMBL/GenBank/DDBJ whole genome shotgun (WGS) entry which is preliminary data.</text>
</comment>
<dbReference type="GO" id="GO:0016746">
    <property type="term" value="F:acyltransferase activity"/>
    <property type="evidence" value="ECO:0007669"/>
    <property type="project" value="UniProtKB-KW"/>
</dbReference>
<feature type="domain" description="Thiolase-like protein type 1 additional C-terminal" evidence="4">
    <location>
        <begin position="424"/>
        <end position="503"/>
    </location>
</feature>
<keyword evidence="7" id="KW-1185">Reference proteome</keyword>
<organism evidence="6 7">
    <name type="scientific">Paracandidimonas soli</name>
    <dbReference type="NCBI Taxonomy" id="1917182"/>
    <lineage>
        <taxon>Bacteria</taxon>
        <taxon>Pseudomonadati</taxon>
        <taxon>Pseudomonadota</taxon>
        <taxon>Betaproteobacteria</taxon>
        <taxon>Burkholderiales</taxon>
        <taxon>Alcaligenaceae</taxon>
        <taxon>Paracandidimonas</taxon>
    </lineage>
</organism>
<evidence type="ECO:0000259" key="4">
    <source>
        <dbReference type="Pfam" id="PF18313"/>
    </source>
</evidence>
<keyword evidence="2 6" id="KW-0808">Transferase</keyword>
<dbReference type="PANTHER" id="PTHR18919">
    <property type="entry name" value="ACETYL-COA C-ACYLTRANSFERASE"/>
    <property type="match status" value="1"/>
</dbReference>
<dbReference type="AlphaFoldDB" id="A0A4V2VQY5"/>
<dbReference type="InterPro" id="IPR055140">
    <property type="entry name" value="Thiolase_C_2"/>
</dbReference>
<dbReference type="InterPro" id="IPR016039">
    <property type="entry name" value="Thiolase-like"/>
</dbReference>
<feature type="domain" description="Thiolase C-terminal" evidence="5">
    <location>
        <begin position="287"/>
        <end position="361"/>
    </location>
</feature>
<evidence type="ECO:0000259" key="5">
    <source>
        <dbReference type="Pfam" id="PF22691"/>
    </source>
</evidence>
<dbReference type="Gene3D" id="2.40.50.840">
    <property type="match status" value="1"/>
</dbReference>
<accession>A0A4V2VQY5</accession>
<dbReference type="OrthoDB" id="4470569at2"/>
<name>A0A4V2VQY5_9BURK</name>
<evidence type="ECO:0000256" key="2">
    <source>
        <dbReference type="ARBA" id="ARBA00022679"/>
    </source>
</evidence>
<dbReference type="EMBL" id="SMBX01000007">
    <property type="protein sequence ID" value="TCU96079.1"/>
    <property type="molecule type" value="Genomic_DNA"/>
</dbReference>
<gene>
    <name evidence="6" type="ORF">EV686_107137</name>
</gene>
<sequence length="512" mass="55982">MSALNPRAPIIVGVGDLTDTDTPASLGRSPYDLIAQAARLALADTQSTDIIGSIDTVAMLRSYADTSHRFATRLGGSSNPPKSLADRLGLNAKRYIYTWNGGNMPQYLVNDFAEAISRGEMRAALVAGGEALRTQHALERAQSDISWHEDPGGAPELIGDPRRGWNDEEDRHGMRAAIAMYPLFENAIRGQRKASVDEHMQSMARLMARFADVARQNPLATRRAGWSAERLSAVDEENRWIGFPYSRFMVSNAFIDQAAAFIVTSVQVAQECGIPREKWVYLHGCADAHDTWYTSERYDLHSSPAMRAASRQALDMAGCGIGDIDILDIYSCFPSAVEIACKELGIKEDDHRNLTVTGGLVYFGGPGNSYVVLSICEMMRRLRAAPGKRGLITANGNWVTKHSYGIYSTTPPRQPWERAAPAMLQAELDRLPAAPVARQPAGRAVIETYTVMHDRSGPSFAIVLGRLAATNERFIANTPDDLATLNDLQARESLGRAGTVTQRGGLNLFTPD</sequence>
<dbReference type="Proteomes" id="UP000294692">
    <property type="component" value="Unassembled WGS sequence"/>
</dbReference>
<evidence type="ECO:0000313" key="6">
    <source>
        <dbReference type="EMBL" id="TCU96079.1"/>
    </source>
</evidence>
<proteinExistence type="inferred from homology"/>
<keyword evidence="3" id="KW-0012">Acyltransferase</keyword>
<dbReference type="InterPro" id="IPR040771">
    <property type="entry name" value="TLP1_add_C"/>
</dbReference>
<comment type="similarity">
    <text evidence="1">Belongs to the thiolase-like superfamily. Thiolase family.</text>
</comment>
<reference evidence="6 7" key="1">
    <citation type="submission" date="2019-03" db="EMBL/GenBank/DDBJ databases">
        <title>Genomic Encyclopedia of Type Strains, Phase IV (KMG-IV): sequencing the most valuable type-strain genomes for metagenomic binning, comparative biology and taxonomic classification.</title>
        <authorList>
            <person name="Goeker M."/>
        </authorList>
    </citation>
    <scope>NUCLEOTIDE SEQUENCE [LARGE SCALE GENOMIC DNA]</scope>
    <source>
        <strain evidence="6 7">DSM 100048</strain>
    </source>
</reference>
<protein>
    <submittedName>
        <fullName evidence="6">Acetyl-CoA C-acetyltransferase</fullName>
    </submittedName>
</protein>
<evidence type="ECO:0000313" key="7">
    <source>
        <dbReference type="Proteomes" id="UP000294692"/>
    </source>
</evidence>
<evidence type="ECO:0000256" key="3">
    <source>
        <dbReference type="ARBA" id="ARBA00023315"/>
    </source>
</evidence>
<dbReference type="Pfam" id="PF22691">
    <property type="entry name" value="Thiolase_C_1"/>
    <property type="match status" value="1"/>
</dbReference>
<evidence type="ECO:0000256" key="1">
    <source>
        <dbReference type="ARBA" id="ARBA00010982"/>
    </source>
</evidence>
<dbReference type="RefSeq" id="WP_132477559.1">
    <property type="nucleotide sequence ID" value="NZ_JBHRVM010000001.1"/>
</dbReference>
<dbReference type="Pfam" id="PF18313">
    <property type="entry name" value="TLP1_add_C"/>
    <property type="match status" value="1"/>
</dbReference>
<dbReference type="PANTHER" id="PTHR18919:SF139">
    <property type="entry name" value="THIOLASE-LIKE PROTEIN TYPE 1 ADDITIONAL C-TERMINAL DOMAIN-CONTAINING PROTEIN"/>
    <property type="match status" value="1"/>
</dbReference>
<dbReference type="SUPFAM" id="SSF53901">
    <property type="entry name" value="Thiolase-like"/>
    <property type="match status" value="1"/>
</dbReference>
<dbReference type="Gene3D" id="3.40.47.10">
    <property type="match status" value="1"/>
</dbReference>